<evidence type="ECO:0000313" key="2">
    <source>
        <dbReference type="Proteomes" id="UP000244925"/>
    </source>
</evidence>
<proteinExistence type="predicted"/>
<protein>
    <submittedName>
        <fullName evidence="1">Uncharacterized protein</fullName>
    </submittedName>
</protein>
<dbReference type="Proteomes" id="UP000244925">
    <property type="component" value="Unassembled WGS sequence"/>
</dbReference>
<comment type="caution">
    <text evidence="1">The sequence shown here is derived from an EMBL/GenBank/DDBJ whole genome shotgun (WGS) entry which is preliminary data.</text>
</comment>
<name>A0A2V1IS90_9BACT</name>
<reference evidence="2" key="1">
    <citation type="submission" date="2018-02" db="EMBL/GenBank/DDBJ databases">
        <authorList>
            <person name="Clavel T."/>
            <person name="Strowig T."/>
        </authorList>
    </citation>
    <scope>NUCLEOTIDE SEQUENCE [LARGE SCALE GENOMIC DNA]</scope>
    <source>
        <strain evidence="2">DSM 100764</strain>
    </source>
</reference>
<keyword evidence="2" id="KW-1185">Reference proteome</keyword>
<dbReference type="EMBL" id="PUBV01000052">
    <property type="protein sequence ID" value="PWB05831.1"/>
    <property type="molecule type" value="Genomic_DNA"/>
</dbReference>
<dbReference type="AlphaFoldDB" id="A0A2V1IS90"/>
<organism evidence="1 2">
    <name type="scientific">Paramuribaculum intestinale</name>
    <dbReference type="NCBI Taxonomy" id="2094151"/>
    <lineage>
        <taxon>Bacteria</taxon>
        <taxon>Pseudomonadati</taxon>
        <taxon>Bacteroidota</taxon>
        <taxon>Bacteroidia</taxon>
        <taxon>Bacteroidales</taxon>
        <taxon>Muribaculaceae</taxon>
        <taxon>Paramuribaculum</taxon>
    </lineage>
</organism>
<evidence type="ECO:0000313" key="1">
    <source>
        <dbReference type="EMBL" id="PWB05831.1"/>
    </source>
</evidence>
<gene>
    <name evidence="1" type="ORF">C5O25_12270</name>
</gene>
<sequence length="311" mass="37364">MSRRDIVLNDIEFIKKHMTLLALDVVIANLREDYVDQLYEDSSFKTIASAKALWSLVTEKVSEGIIRKNFNDEKWDWKVLTKRFCESMHITQLGNDRWVNKLDWDYLSEHLDIVRIQDNLSLYVDRWNWKCITSRAEHEFLLSNLHEYYDYWDWESLLQTILTDEDLADEGIRIQISVILSQIEDNAQLWALLTKRYSTKDIIALQSNLSLRSVRFDWNYSDVYNRPDFEIEPYLQDYQEYGIYVDWDALSSSKALNRILRWDRNITKDFNNWEDLVVSILKNEDYDWNFKYLSTLTSIGYSQQIDPLWII</sequence>
<accession>A0A2V1IS90</accession>